<dbReference type="EMBL" id="FRFE01000032">
    <property type="protein sequence ID" value="SHO52197.1"/>
    <property type="molecule type" value="Genomic_DNA"/>
</dbReference>
<dbReference type="Gene3D" id="3.40.50.620">
    <property type="entry name" value="HUPs"/>
    <property type="match status" value="1"/>
</dbReference>
<reference evidence="4 5" key="1">
    <citation type="submission" date="2016-12" db="EMBL/GenBank/DDBJ databases">
        <authorList>
            <person name="Song W.-J."/>
            <person name="Kurnit D.M."/>
        </authorList>
    </citation>
    <scope>NUCLEOTIDE SEQUENCE [LARGE SCALE GENOMIC DNA]</scope>
    <source>
        <strain evidence="4 5">DSM 18488</strain>
    </source>
</reference>
<dbReference type="InterPro" id="IPR011063">
    <property type="entry name" value="TilS/TtcA_N"/>
</dbReference>
<dbReference type="AlphaFoldDB" id="A0A1M7YHT7"/>
<dbReference type="GO" id="GO:0016740">
    <property type="term" value="F:transferase activity"/>
    <property type="evidence" value="ECO:0007669"/>
    <property type="project" value="UniProtKB-KW"/>
</dbReference>
<evidence type="ECO:0000313" key="4">
    <source>
        <dbReference type="EMBL" id="SHO52197.1"/>
    </source>
</evidence>
<feature type="binding site" evidence="2">
    <location>
        <position position="144"/>
    </location>
    <ligand>
        <name>ATP</name>
        <dbReference type="ChEBI" id="CHEBI:30616"/>
    </ligand>
</feature>
<evidence type="ECO:0000256" key="2">
    <source>
        <dbReference type="PIRSR" id="PIRSR004976-51"/>
    </source>
</evidence>
<dbReference type="RefSeq" id="WP_234981246.1">
    <property type="nucleotide sequence ID" value="NZ_FRFE01000032.1"/>
</dbReference>
<dbReference type="InterPro" id="IPR035107">
    <property type="entry name" value="tRNA_thiolation_TtcA_Ctu1"/>
</dbReference>
<accession>A0A1M7YHT7</accession>
<feature type="binding site" evidence="2">
    <location>
        <position position="69"/>
    </location>
    <ligand>
        <name>ATP</name>
        <dbReference type="ChEBI" id="CHEBI:30616"/>
    </ligand>
</feature>
<dbReference type="STRING" id="1121416.SAMN02745220_04409"/>
<keyword evidence="1" id="KW-0808">Transferase</keyword>
<keyword evidence="5" id="KW-1185">Reference proteome</keyword>
<evidence type="ECO:0000313" key="5">
    <source>
        <dbReference type="Proteomes" id="UP000184603"/>
    </source>
</evidence>
<dbReference type="Proteomes" id="UP000184603">
    <property type="component" value="Unassembled WGS sequence"/>
</dbReference>
<dbReference type="SUPFAM" id="SSF52402">
    <property type="entry name" value="Adenine nucleotide alpha hydrolases-like"/>
    <property type="match status" value="1"/>
</dbReference>
<dbReference type="CDD" id="cd24138">
    <property type="entry name" value="TtcA-like"/>
    <property type="match status" value="1"/>
</dbReference>
<dbReference type="PIRSF" id="PIRSF004976">
    <property type="entry name" value="ATPase_YdaO"/>
    <property type="match status" value="1"/>
</dbReference>
<protein>
    <submittedName>
        <fullName evidence="4">tRNA 2-thiocytidine biosynthesis protein TtcA</fullName>
    </submittedName>
</protein>
<dbReference type="PANTHER" id="PTHR43686:SF1">
    <property type="entry name" value="AMINOTRAN_5 DOMAIN-CONTAINING PROTEIN"/>
    <property type="match status" value="1"/>
</dbReference>
<dbReference type="PANTHER" id="PTHR43686">
    <property type="entry name" value="SULFURTRANSFERASE-RELATED"/>
    <property type="match status" value="1"/>
</dbReference>
<feature type="binding site" evidence="2">
    <location>
        <begin position="37"/>
        <end position="39"/>
    </location>
    <ligand>
        <name>ATP</name>
        <dbReference type="ChEBI" id="CHEBI:30616"/>
    </ligand>
</feature>
<evidence type="ECO:0000259" key="3">
    <source>
        <dbReference type="Pfam" id="PF01171"/>
    </source>
</evidence>
<feature type="binding site" evidence="2">
    <location>
        <position position="43"/>
    </location>
    <ligand>
        <name>ATP</name>
        <dbReference type="ChEBI" id="CHEBI:30616"/>
    </ligand>
</feature>
<organism evidence="4 5">
    <name type="scientific">Desulfopila aestuarii DSM 18488</name>
    <dbReference type="NCBI Taxonomy" id="1121416"/>
    <lineage>
        <taxon>Bacteria</taxon>
        <taxon>Pseudomonadati</taxon>
        <taxon>Thermodesulfobacteriota</taxon>
        <taxon>Desulfobulbia</taxon>
        <taxon>Desulfobulbales</taxon>
        <taxon>Desulfocapsaceae</taxon>
        <taxon>Desulfopila</taxon>
    </lineage>
</organism>
<gene>
    <name evidence="4" type="ORF">SAMN02745220_04409</name>
</gene>
<dbReference type="GO" id="GO:0005524">
    <property type="term" value="F:ATP binding"/>
    <property type="evidence" value="ECO:0007669"/>
    <property type="project" value="UniProtKB-KW"/>
</dbReference>
<dbReference type="GO" id="GO:0008033">
    <property type="term" value="P:tRNA processing"/>
    <property type="evidence" value="ECO:0007669"/>
    <property type="project" value="InterPro"/>
</dbReference>
<feature type="domain" description="tRNA(Ile)-lysidine/2-thiocytidine synthase N-terminal" evidence="3">
    <location>
        <begin position="34"/>
        <end position="215"/>
    </location>
</feature>
<sequence length="245" mass="27663">MVKNKQYPSLPGTVNKRIGQAMHDYAMLAEGDRVLLAISGGVDSLVLAWILKSWQRKAPIRYTLSAITVDHEFWRAHDGAVSPSVSIGSQLDKMGIEHTVERAWDLSEEDRTCYQCARNRRSQLFDLARQRGYNKVALGHHKDDLVETFFLNILYSGNISTMIPRQDLFEGRLALIRPMAYLEKSEVVAIAEMLGLAPVVNLCPLANDTRRERVREILAGIYEREPGAKQSMFAALANVRKGYML</sequence>
<keyword evidence="2" id="KW-0547">Nucleotide-binding</keyword>
<keyword evidence="2" id="KW-0067">ATP-binding</keyword>
<proteinExistence type="predicted"/>
<feature type="binding site" evidence="2">
    <location>
        <position position="139"/>
    </location>
    <ligand>
        <name>ATP</name>
        <dbReference type="ChEBI" id="CHEBI:30616"/>
    </ligand>
</feature>
<dbReference type="Pfam" id="PF01171">
    <property type="entry name" value="ATP_bind_3"/>
    <property type="match status" value="1"/>
</dbReference>
<dbReference type="InterPro" id="IPR014729">
    <property type="entry name" value="Rossmann-like_a/b/a_fold"/>
</dbReference>
<evidence type="ECO:0000256" key="1">
    <source>
        <dbReference type="ARBA" id="ARBA00022679"/>
    </source>
</evidence>
<name>A0A1M7YHT7_9BACT</name>